<gene>
    <name evidence="1" type="ORF">ABB37_01083</name>
</gene>
<dbReference type="RefSeq" id="XP_015662985.1">
    <property type="nucleotide sequence ID" value="XM_015797465.1"/>
</dbReference>
<dbReference type="AlphaFoldDB" id="A0A0M9G8B5"/>
<dbReference type="OrthoDB" id="275969at2759"/>
<protein>
    <submittedName>
        <fullName evidence="1">Uncharacterized protein</fullName>
    </submittedName>
</protein>
<dbReference type="RefSeq" id="XP_015662986.1">
    <property type="nucleotide sequence ID" value="XM_015797466.1"/>
</dbReference>
<dbReference type="GeneID" id="26901378"/>
<dbReference type="OMA" id="SAHHCIY"/>
<accession>A0A0M9G8B5</accession>
<evidence type="ECO:0000313" key="1">
    <source>
        <dbReference type="EMBL" id="KPA84546.1"/>
    </source>
</evidence>
<dbReference type="VEuPathDB" id="TriTrypDB:LpyrH10_02_0570"/>
<dbReference type="EMBL" id="LGTL01000002">
    <property type="protein sequence ID" value="KPA84546.1"/>
    <property type="molecule type" value="Genomic_DNA"/>
</dbReference>
<dbReference type="EMBL" id="LGTL01000002">
    <property type="protein sequence ID" value="KPA84547.1"/>
    <property type="molecule type" value="Genomic_DNA"/>
</dbReference>
<dbReference type="Proteomes" id="UP000037923">
    <property type="component" value="Unassembled WGS sequence"/>
</dbReference>
<comment type="caution">
    <text evidence="1">The sequence shown here is derived from an EMBL/GenBank/DDBJ whole genome shotgun (WGS) entry which is preliminary data.</text>
</comment>
<sequence length="101" mass="11379">MKVSITTKMVGVPVFDSTKEYALSAQLYAVADHIKREHGGTVDSLKLWKSKVEPGTILRDLQQPLSEIFRNEENTDGSTPQLYIYYDFSPVNNDCAILNVK</sequence>
<keyword evidence="2" id="KW-1185">Reference proteome</keyword>
<organism evidence="1 2">
    <name type="scientific">Leptomonas pyrrhocoris</name>
    <name type="common">Firebug parasite</name>
    <dbReference type="NCBI Taxonomy" id="157538"/>
    <lineage>
        <taxon>Eukaryota</taxon>
        <taxon>Discoba</taxon>
        <taxon>Euglenozoa</taxon>
        <taxon>Kinetoplastea</taxon>
        <taxon>Metakinetoplastina</taxon>
        <taxon>Trypanosomatida</taxon>
        <taxon>Trypanosomatidae</taxon>
        <taxon>Leishmaniinae</taxon>
        <taxon>Leptomonas</taxon>
    </lineage>
</organism>
<evidence type="ECO:0000313" key="2">
    <source>
        <dbReference type="Proteomes" id="UP000037923"/>
    </source>
</evidence>
<reference evidence="1 2" key="1">
    <citation type="submission" date="2015-07" db="EMBL/GenBank/DDBJ databases">
        <title>High-quality genome of monoxenous trypanosomatid Leptomonas pyrrhocoris.</title>
        <authorList>
            <person name="Flegontov P."/>
            <person name="Butenko A."/>
            <person name="Firsov S."/>
            <person name="Vlcek C."/>
            <person name="Logacheva M.D."/>
            <person name="Field M."/>
            <person name="Filatov D."/>
            <person name="Flegontova O."/>
            <person name="Gerasimov E."/>
            <person name="Jackson A.P."/>
            <person name="Kelly S."/>
            <person name="Opperdoes F."/>
            <person name="O'Reilly A."/>
            <person name="Votypka J."/>
            <person name="Yurchenko V."/>
            <person name="Lukes J."/>
        </authorList>
    </citation>
    <scope>NUCLEOTIDE SEQUENCE [LARGE SCALE GENOMIC DNA]</scope>
    <source>
        <strain evidence="1">H10</strain>
    </source>
</reference>
<name>A0A0M9G8B5_LEPPY</name>
<proteinExistence type="predicted"/>